<organism evidence="2">
    <name type="scientific">marine sediment metagenome</name>
    <dbReference type="NCBI Taxonomy" id="412755"/>
    <lineage>
        <taxon>unclassified sequences</taxon>
        <taxon>metagenomes</taxon>
        <taxon>ecological metagenomes</taxon>
    </lineage>
</organism>
<keyword evidence="1" id="KW-0472">Membrane</keyword>
<sequence length="92" mass="10774">MLVGRIFRRRKKLSMLELIAITYIVTVSMYLGQLITEYQNKEVDTFSVTLNNAEARRLYEDLTLDDDTLTDWHNAAKVDKTIRDTMRDMGID</sequence>
<keyword evidence="1" id="KW-1133">Transmembrane helix</keyword>
<dbReference type="AlphaFoldDB" id="A0A0F9RDS4"/>
<dbReference type="EMBL" id="LAZR01001261">
    <property type="protein sequence ID" value="KKN47707.1"/>
    <property type="molecule type" value="Genomic_DNA"/>
</dbReference>
<evidence type="ECO:0000313" key="2">
    <source>
        <dbReference type="EMBL" id="KKN47707.1"/>
    </source>
</evidence>
<gene>
    <name evidence="2" type="ORF">LCGC14_0660300</name>
</gene>
<comment type="caution">
    <text evidence="2">The sequence shown here is derived from an EMBL/GenBank/DDBJ whole genome shotgun (WGS) entry which is preliminary data.</text>
</comment>
<name>A0A0F9RDS4_9ZZZZ</name>
<evidence type="ECO:0000256" key="1">
    <source>
        <dbReference type="SAM" id="Phobius"/>
    </source>
</evidence>
<accession>A0A0F9RDS4</accession>
<reference evidence="2" key="1">
    <citation type="journal article" date="2015" name="Nature">
        <title>Complex archaea that bridge the gap between prokaryotes and eukaryotes.</title>
        <authorList>
            <person name="Spang A."/>
            <person name="Saw J.H."/>
            <person name="Jorgensen S.L."/>
            <person name="Zaremba-Niedzwiedzka K."/>
            <person name="Martijn J."/>
            <person name="Lind A.E."/>
            <person name="van Eijk R."/>
            <person name="Schleper C."/>
            <person name="Guy L."/>
            <person name="Ettema T.J."/>
        </authorList>
    </citation>
    <scope>NUCLEOTIDE SEQUENCE</scope>
</reference>
<proteinExistence type="predicted"/>
<keyword evidence="1" id="KW-0812">Transmembrane</keyword>
<feature type="transmembrane region" description="Helical" evidence="1">
    <location>
        <begin position="12"/>
        <end position="31"/>
    </location>
</feature>
<protein>
    <submittedName>
        <fullName evidence="2">Uncharacterized protein</fullName>
    </submittedName>
</protein>